<accession>A0ABQ4RZ58</accession>
<gene>
    <name evidence="3" type="ORF">OCOJLMKI_3332</name>
</gene>
<reference evidence="3" key="1">
    <citation type="journal article" date="2021" name="Front. Microbiol.">
        <title>Comprehensive Comparative Genomics and Phenotyping of Methylobacterium Species.</title>
        <authorList>
            <person name="Alessa O."/>
            <person name="Ogura Y."/>
            <person name="Fujitani Y."/>
            <person name="Takami H."/>
            <person name="Hayashi T."/>
            <person name="Sahin N."/>
            <person name="Tani A."/>
        </authorList>
    </citation>
    <scope>NUCLEOTIDE SEQUENCE</scope>
    <source>
        <strain evidence="3">DSM 19015</strain>
    </source>
</reference>
<evidence type="ECO:0000313" key="3">
    <source>
        <dbReference type="EMBL" id="GJD96114.1"/>
    </source>
</evidence>
<evidence type="ECO:0000256" key="1">
    <source>
        <dbReference type="SAM" id="MobiDB-lite"/>
    </source>
</evidence>
<organism evidence="3 4">
    <name type="scientific">Methylobacterium iners</name>
    <dbReference type="NCBI Taxonomy" id="418707"/>
    <lineage>
        <taxon>Bacteria</taxon>
        <taxon>Pseudomonadati</taxon>
        <taxon>Pseudomonadota</taxon>
        <taxon>Alphaproteobacteria</taxon>
        <taxon>Hyphomicrobiales</taxon>
        <taxon>Methylobacteriaceae</taxon>
        <taxon>Methylobacterium</taxon>
    </lineage>
</organism>
<proteinExistence type="predicted"/>
<comment type="caution">
    <text evidence="3">The sequence shown here is derived from an EMBL/GenBank/DDBJ whole genome shotgun (WGS) entry which is preliminary data.</text>
</comment>
<feature type="region of interest" description="Disordered" evidence="1">
    <location>
        <begin position="61"/>
        <end position="89"/>
    </location>
</feature>
<dbReference type="RefSeq" id="WP_238245235.1">
    <property type="nucleotide sequence ID" value="NZ_BPQP01000055.1"/>
</dbReference>
<dbReference type="Proteomes" id="UP001055125">
    <property type="component" value="Unassembled WGS sequence"/>
</dbReference>
<evidence type="ECO:0000256" key="2">
    <source>
        <dbReference type="SAM" id="SignalP"/>
    </source>
</evidence>
<reference evidence="3" key="2">
    <citation type="submission" date="2021-08" db="EMBL/GenBank/DDBJ databases">
        <authorList>
            <person name="Tani A."/>
            <person name="Ola A."/>
            <person name="Ogura Y."/>
            <person name="Katsura K."/>
            <person name="Hayashi T."/>
        </authorList>
    </citation>
    <scope>NUCLEOTIDE SEQUENCE</scope>
    <source>
        <strain evidence="3">DSM 19015</strain>
    </source>
</reference>
<keyword evidence="2" id="KW-0732">Signal</keyword>
<name>A0ABQ4RZ58_9HYPH</name>
<protein>
    <submittedName>
        <fullName evidence="3">Uncharacterized protein</fullName>
    </submittedName>
</protein>
<dbReference type="EMBL" id="BPQP01000055">
    <property type="protein sequence ID" value="GJD96114.1"/>
    <property type="molecule type" value="Genomic_DNA"/>
</dbReference>
<keyword evidence="4" id="KW-1185">Reference proteome</keyword>
<evidence type="ECO:0000313" key="4">
    <source>
        <dbReference type="Proteomes" id="UP001055125"/>
    </source>
</evidence>
<sequence>MYKLALAGALALGLSAPVLAQDFPFSREPDTTGTIVTRQSNTTGNAEDLVISRGATGADTITSSSAAGGNANLPERAVPNGSANGGGGR</sequence>
<feature type="chain" id="PRO_5047051559" evidence="2">
    <location>
        <begin position="21"/>
        <end position="89"/>
    </location>
</feature>
<feature type="signal peptide" evidence="2">
    <location>
        <begin position="1"/>
        <end position="20"/>
    </location>
</feature>